<dbReference type="AlphaFoldDB" id="X1MHK0"/>
<dbReference type="EMBL" id="BARV01019432">
    <property type="protein sequence ID" value="GAI30758.1"/>
    <property type="molecule type" value="Genomic_DNA"/>
</dbReference>
<feature type="domain" description="GS catalytic" evidence="2">
    <location>
        <begin position="1"/>
        <end position="167"/>
    </location>
</feature>
<dbReference type="GO" id="GO:0016020">
    <property type="term" value="C:membrane"/>
    <property type="evidence" value="ECO:0007669"/>
    <property type="project" value="TreeGrafter"/>
</dbReference>
<evidence type="ECO:0000313" key="3">
    <source>
        <dbReference type="EMBL" id="GAI30758.1"/>
    </source>
</evidence>
<dbReference type="InterPro" id="IPR014746">
    <property type="entry name" value="Gln_synth/guanido_kin_cat_dom"/>
</dbReference>
<dbReference type="Gene3D" id="3.30.590.10">
    <property type="entry name" value="Glutamine synthetase/guanido kinase, catalytic domain"/>
    <property type="match status" value="1"/>
</dbReference>
<dbReference type="GO" id="GO:0005737">
    <property type="term" value="C:cytoplasm"/>
    <property type="evidence" value="ECO:0007669"/>
    <property type="project" value="TreeGrafter"/>
</dbReference>
<evidence type="ECO:0000259" key="2">
    <source>
        <dbReference type="PROSITE" id="PS51987"/>
    </source>
</evidence>
<dbReference type="PANTHER" id="PTHR43407">
    <property type="entry name" value="GLUTAMINE SYNTHETASE"/>
    <property type="match status" value="1"/>
</dbReference>
<proteinExistence type="inferred from homology"/>
<dbReference type="GO" id="GO:0006542">
    <property type="term" value="P:glutamine biosynthetic process"/>
    <property type="evidence" value="ECO:0007669"/>
    <property type="project" value="TreeGrafter"/>
</dbReference>
<feature type="non-terminal residue" evidence="3">
    <location>
        <position position="1"/>
    </location>
</feature>
<accession>X1MHK0</accession>
<gene>
    <name evidence="3" type="ORF">S06H3_32655</name>
</gene>
<dbReference type="InterPro" id="IPR008146">
    <property type="entry name" value="Gln_synth_cat_dom"/>
</dbReference>
<name>X1MHK0_9ZZZZ</name>
<dbReference type="GO" id="GO:0004356">
    <property type="term" value="F:glutamine synthetase activity"/>
    <property type="evidence" value="ECO:0007669"/>
    <property type="project" value="InterPro"/>
</dbReference>
<dbReference type="GO" id="GO:0019740">
    <property type="term" value="P:nitrogen utilization"/>
    <property type="evidence" value="ECO:0007669"/>
    <property type="project" value="TreeGrafter"/>
</dbReference>
<dbReference type="Pfam" id="PF00120">
    <property type="entry name" value="Gln-synt_C"/>
    <property type="match status" value="1"/>
</dbReference>
<sequence>LLAFTSPSTNSYKRLIPGFEAPVSLFFAAANRTAAVRIPTYDVNRQRERVEFRPPDSTCNPYLALPAMLMAGLDGIENKIDPTAEKFGPFEIDIAEMEEQQRANIKVLPSSLEDALEALKADHDFLLKGGVFTKDLIDAWIKYKLEKEVNPLQARPHPYEFELYSDI</sequence>
<evidence type="ECO:0000256" key="1">
    <source>
        <dbReference type="ARBA" id="ARBA00009897"/>
    </source>
</evidence>
<reference evidence="3" key="1">
    <citation type="journal article" date="2014" name="Front. Microbiol.">
        <title>High frequency of phylogenetically diverse reductive dehalogenase-homologous genes in deep subseafloor sedimentary metagenomes.</title>
        <authorList>
            <person name="Kawai M."/>
            <person name="Futagami T."/>
            <person name="Toyoda A."/>
            <person name="Takaki Y."/>
            <person name="Nishi S."/>
            <person name="Hori S."/>
            <person name="Arai W."/>
            <person name="Tsubouchi T."/>
            <person name="Morono Y."/>
            <person name="Uchiyama I."/>
            <person name="Ito T."/>
            <person name="Fujiyama A."/>
            <person name="Inagaki F."/>
            <person name="Takami H."/>
        </authorList>
    </citation>
    <scope>NUCLEOTIDE SEQUENCE</scope>
    <source>
        <strain evidence="3">Expedition CK06-06</strain>
    </source>
</reference>
<protein>
    <recommendedName>
        <fullName evidence="2">GS catalytic domain-containing protein</fullName>
    </recommendedName>
</protein>
<dbReference type="SUPFAM" id="SSF55931">
    <property type="entry name" value="Glutamine synthetase/guanido kinase"/>
    <property type="match status" value="1"/>
</dbReference>
<organism evidence="3">
    <name type="scientific">marine sediment metagenome</name>
    <dbReference type="NCBI Taxonomy" id="412755"/>
    <lineage>
        <taxon>unclassified sequences</taxon>
        <taxon>metagenomes</taxon>
        <taxon>ecological metagenomes</taxon>
    </lineage>
</organism>
<dbReference type="PANTHER" id="PTHR43407:SF1">
    <property type="entry name" value="LENGSIN"/>
    <property type="match status" value="1"/>
</dbReference>
<comment type="caution">
    <text evidence="3">The sequence shown here is derived from an EMBL/GenBank/DDBJ whole genome shotgun (WGS) entry which is preliminary data.</text>
</comment>
<dbReference type="PROSITE" id="PS51987">
    <property type="entry name" value="GS_CATALYTIC"/>
    <property type="match status" value="1"/>
</dbReference>
<comment type="similarity">
    <text evidence="1">Belongs to the glutamine synthetase family.</text>
</comment>